<proteinExistence type="predicted"/>
<dbReference type="RefSeq" id="WP_093793107.1">
    <property type="nucleotide sequence ID" value="NZ_CP155571.1"/>
</dbReference>
<dbReference type="EC" id="2.4.1.-" evidence="5"/>
<organism evidence="5 6">
    <name type="scientific">Sporomusa acidovorans (strain ATCC 49682 / DSM 3132 / Mol)</name>
    <dbReference type="NCBI Taxonomy" id="1123286"/>
    <lineage>
        <taxon>Bacteria</taxon>
        <taxon>Bacillati</taxon>
        <taxon>Bacillota</taxon>
        <taxon>Negativicutes</taxon>
        <taxon>Selenomonadales</taxon>
        <taxon>Sporomusaceae</taxon>
        <taxon>Sporomusa</taxon>
    </lineage>
</organism>
<accession>A0ABZ3J6Z4</accession>
<keyword evidence="1 5" id="KW-0328">Glycosyltransferase</keyword>
<dbReference type="PANTHER" id="PTHR12526">
    <property type="entry name" value="GLYCOSYLTRANSFERASE"/>
    <property type="match status" value="1"/>
</dbReference>
<dbReference type="SUPFAM" id="SSF53756">
    <property type="entry name" value="UDP-Glycosyltransferase/glycogen phosphorylase"/>
    <property type="match status" value="1"/>
</dbReference>
<feature type="domain" description="Glycosyltransferase subfamily 4-like N-terminal" evidence="4">
    <location>
        <begin position="18"/>
        <end position="163"/>
    </location>
</feature>
<evidence type="ECO:0000313" key="5">
    <source>
        <dbReference type="EMBL" id="XFO74169.1"/>
    </source>
</evidence>
<evidence type="ECO:0000259" key="4">
    <source>
        <dbReference type="Pfam" id="PF13439"/>
    </source>
</evidence>
<dbReference type="Pfam" id="PF13439">
    <property type="entry name" value="Glyco_transf_4"/>
    <property type="match status" value="1"/>
</dbReference>
<feature type="domain" description="Glycosyl transferase family 1" evidence="3">
    <location>
        <begin position="176"/>
        <end position="340"/>
    </location>
</feature>
<sequence length="372" mass="41443">MAGATYPHILLVVPRLNIGGAESYVATTAVALARRGYQVTVASWGGQLAARLKDEGIRHYLVPIRLNSYLASWWLYYIIKKHNISLVHANSAAAGAAALKACRRLNIPLVYTAHGVFGYNRQEMELVHVDKIICVSNFVRQRSLAIGIPPERLVTIYNGIDLTKFVPQPERTLLVRREYGLQATDFVLGIVSRIKNLKAKGHEDMLQLLAKYSGRQTPNWRLLVVGKGKGEVELKREAKRRGLGDKICFAGHQTDVPQIMQAMDVVVLPSDFETFGLVLAEAMAMGKPVITYAVGGTPEAIEDGVTGYLVPKGDIDVLYERINRLYTDPQLRNRMGQNGITRVRKMFDSEKMMEQIIAVYDELLPVKPTSNV</sequence>
<dbReference type="EMBL" id="CP155571">
    <property type="protein sequence ID" value="XFO74169.1"/>
    <property type="molecule type" value="Genomic_DNA"/>
</dbReference>
<evidence type="ECO:0000259" key="3">
    <source>
        <dbReference type="Pfam" id="PF00534"/>
    </source>
</evidence>
<evidence type="ECO:0000256" key="1">
    <source>
        <dbReference type="ARBA" id="ARBA00022676"/>
    </source>
</evidence>
<dbReference type="Proteomes" id="UP000216052">
    <property type="component" value="Chromosome"/>
</dbReference>
<evidence type="ECO:0000313" key="6">
    <source>
        <dbReference type="Proteomes" id="UP000216052"/>
    </source>
</evidence>
<name>A0ABZ3J6Z4_SPOA4</name>
<dbReference type="InterPro" id="IPR028098">
    <property type="entry name" value="Glyco_trans_4-like_N"/>
</dbReference>
<dbReference type="PANTHER" id="PTHR12526:SF510">
    <property type="entry name" value="D-INOSITOL 3-PHOSPHATE GLYCOSYLTRANSFERASE"/>
    <property type="match status" value="1"/>
</dbReference>
<dbReference type="Gene3D" id="3.40.50.2000">
    <property type="entry name" value="Glycogen Phosphorylase B"/>
    <property type="match status" value="2"/>
</dbReference>
<keyword evidence="2 5" id="KW-0808">Transferase</keyword>
<reference evidence="5" key="1">
    <citation type="submission" date="2024-05" db="EMBL/GenBank/DDBJ databases">
        <title>Isolation and characterization of Sporomusa carbonis sp. nov., a carboxydotrophic hydrogenogen in the genus of Sporomusa isolated from a charcoal burning pile.</title>
        <authorList>
            <person name="Boeer T."/>
            <person name="Rosenbaum F."/>
            <person name="Eysell L."/>
            <person name="Mueller V."/>
            <person name="Daniel R."/>
            <person name="Poehlein A."/>
        </authorList>
    </citation>
    <scope>NUCLEOTIDE SEQUENCE [LARGE SCALE GENOMIC DNA]</scope>
    <source>
        <strain evidence="5">DSM 3132</strain>
    </source>
</reference>
<evidence type="ECO:0000256" key="2">
    <source>
        <dbReference type="ARBA" id="ARBA00022679"/>
    </source>
</evidence>
<dbReference type="InterPro" id="IPR001296">
    <property type="entry name" value="Glyco_trans_1"/>
</dbReference>
<dbReference type="CDD" id="cd03819">
    <property type="entry name" value="GT4_WavL-like"/>
    <property type="match status" value="1"/>
</dbReference>
<protein>
    <submittedName>
        <fullName evidence="5">N-acetyl-alpha-D-glucosaminyl L-malate synthase</fullName>
        <ecNumber evidence="5">2.4.1.-</ecNumber>
    </submittedName>
</protein>
<keyword evidence="6" id="KW-1185">Reference proteome</keyword>
<dbReference type="GO" id="GO:0016757">
    <property type="term" value="F:glycosyltransferase activity"/>
    <property type="evidence" value="ECO:0007669"/>
    <property type="project" value="UniProtKB-KW"/>
</dbReference>
<dbReference type="Pfam" id="PF00534">
    <property type="entry name" value="Glycos_transf_1"/>
    <property type="match status" value="1"/>
</dbReference>
<gene>
    <name evidence="5" type="primary">bshA</name>
    <name evidence="5" type="ORF">SPACI_042780</name>
</gene>